<accession>A0ABQ6G2W0</accession>
<sequence>MYMDIIQLPSGPEVLLLRTDFPTVDPLTVFKYWTGPDLLVGWWPQQAEIEPEVGGSYRLSWPQMGWRLRGRYTIFEPGRKLAFTWQWDHTPESGEKVVELRFEPLEITGSGTQLTLSHGPYSDSGEDQKLRIDDHLAGWLHFLPRLQQLLIDYPTQ</sequence>
<dbReference type="CDD" id="cd07814">
    <property type="entry name" value="SRPBCC_CalC_Aha1-like"/>
    <property type="match status" value="1"/>
</dbReference>
<reference evidence="3 4" key="1">
    <citation type="submission" date="2023-02" db="EMBL/GenBank/DDBJ databases">
        <title>Dictyobacter halimunensis sp. nov., a new member of the class Ktedonobacteria from forest soil in a geothermal area.</title>
        <authorList>
            <person name="Rachmania M.K."/>
            <person name="Ningsih F."/>
            <person name="Sakai Y."/>
            <person name="Yabe S."/>
            <person name="Yokota A."/>
            <person name="Sjamsuridzal W."/>
        </authorList>
    </citation>
    <scope>NUCLEOTIDE SEQUENCE [LARGE SCALE GENOMIC DNA]</scope>
    <source>
        <strain evidence="3 4">S3.2.2.5</strain>
    </source>
</reference>
<organism evidence="3 4">
    <name type="scientific">Dictyobacter halimunensis</name>
    <dbReference type="NCBI Taxonomy" id="3026934"/>
    <lineage>
        <taxon>Bacteria</taxon>
        <taxon>Bacillati</taxon>
        <taxon>Chloroflexota</taxon>
        <taxon>Ktedonobacteria</taxon>
        <taxon>Ktedonobacterales</taxon>
        <taxon>Dictyobacteraceae</taxon>
        <taxon>Dictyobacter</taxon>
    </lineage>
</organism>
<dbReference type="SUPFAM" id="SSF55961">
    <property type="entry name" value="Bet v1-like"/>
    <property type="match status" value="1"/>
</dbReference>
<gene>
    <name evidence="3" type="ORF">KDH_72610</name>
</gene>
<dbReference type="Pfam" id="PF08327">
    <property type="entry name" value="AHSA1"/>
    <property type="match status" value="1"/>
</dbReference>
<comment type="similarity">
    <text evidence="1">Belongs to the AHA1 family.</text>
</comment>
<feature type="domain" description="Activator of Hsp90 ATPase homologue 1/2-like C-terminal" evidence="2">
    <location>
        <begin position="26"/>
        <end position="150"/>
    </location>
</feature>
<dbReference type="EMBL" id="BSRI01000002">
    <property type="protein sequence ID" value="GLV60442.1"/>
    <property type="molecule type" value="Genomic_DNA"/>
</dbReference>
<evidence type="ECO:0000259" key="2">
    <source>
        <dbReference type="Pfam" id="PF08327"/>
    </source>
</evidence>
<protein>
    <submittedName>
        <fullName evidence="3">Activator of HSP90 ATPase</fullName>
    </submittedName>
</protein>
<name>A0ABQ6G2W0_9CHLR</name>
<dbReference type="Proteomes" id="UP001344906">
    <property type="component" value="Unassembled WGS sequence"/>
</dbReference>
<proteinExistence type="inferred from homology"/>
<evidence type="ECO:0000313" key="4">
    <source>
        <dbReference type="Proteomes" id="UP001344906"/>
    </source>
</evidence>
<keyword evidence="4" id="KW-1185">Reference proteome</keyword>
<comment type="caution">
    <text evidence="3">The sequence shown here is derived from an EMBL/GenBank/DDBJ whole genome shotgun (WGS) entry which is preliminary data.</text>
</comment>
<dbReference type="Gene3D" id="3.30.530.20">
    <property type="match status" value="1"/>
</dbReference>
<evidence type="ECO:0000256" key="1">
    <source>
        <dbReference type="ARBA" id="ARBA00006817"/>
    </source>
</evidence>
<dbReference type="InterPro" id="IPR013538">
    <property type="entry name" value="ASHA1/2-like_C"/>
</dbReference>
<evidence type="ECO:0000313" key="3">
    <source>
        <dbReference type="EMBL" id="GLV60442.1"/>
    </source>
</evidence>
<dbReference type="InterPro" id="IPR023393">
    <property type="entry name" value="START-like_dom_sf"/>
</dbReference>